<reference evidence="2" key="1">
    <citation type="submission" date="2016-06" db="EMBL/GenBank/DDBJ databases">
        <title>Parallel loss of symbiosis genes in relatives of nitrogen-fixing non-legume Parasponia.</title>
        <authorList>
            <person name="Van Velzen R."/>
            <person name="Holmer R."/>
            <person name="Bu F."/>
            <person name="Rutten L."/>
            <person name="Van Zeijl A."/>
            <person name="Liu W."/>
            <person name="Santuari L."/>
            <person name="Cao Q."/>
            <person name="Sharma T."/>
            <person name="Shen D."/>
            <person name="Roswanjaya Y."/>
            <person name="Wardhani T."/>
            <person name="Kalhor M.S."/>
            <person name="Jansen J."/>
            <person name="Van den Hoogen J."/>
            <person name="Gungor B."/>
            <person name="Hartog M."/>
            <person name="Hontelez J."/>
            <person name="Verver J."/>
            <person name="Yang W.-C."/>
            <person name="Schijlen E."/>
            <person name="Repin R."/>
            <person name="Schilthuizen M."/>
            <person name="Schranz E."/>
            <person name="Heidstra R."/>
            <person name="Miyata K."/>
            <person name="Fedorova E."/>
            <person name="Kohlen W."/>
            <person name="Bisseling T."/>
            <person name="Smit S."/>
            <person name="Geurts R."/>
        </authorList>
    </citation>
    <scope>NUCLEOTIDE SEQUENCE [LARGE SCALE GENOMIC DNA]</scope>
    <source>
        <strain evidence="2">cv. WU1-14</strain>
    </source>
</reference>
<proteinExistence type="predicted"/>
<dbReference type="OrthoDB" id="1751726at2759"/>
<dbReference type="AlphaFoldDB" id="A0A2P5AJL2"/>
<comment type="caution">
    <text evidence="1">The sequence shown here is derived from an EMBL/GenBank/DDBJ whole genome shotgun (WGS) entry which is preliminary data.</text>
</comment>
<protein>
    <submittedName>
        <fullName evidence="1">Uncharacterized protein</fullName>
    </submittedName>
</protein>
<dbReference type="Proteomes" id="UP000237105">
    <property type="component" value="Unassembled WGS sequence"/>
</dbReference>
<sequence length="71" mass="7655">MSIYIARSPLRKAVWGKKLDTQRQLERDLRAPNQSSVIAGLSGVVGTVASAMDKHDTFGDTMAGGSSRSEF</sequence>
<gene>
    <name evidence="1" type="ORF">PanWU01x14_326290</name>
</gene>
<keyword evidence="2" id="KW-1185">Reference proteome</keyword>
<evidence type="ECO:0000313" key="2">
    <source>
        <dbReference type="Proteomes" id="UP000237105"/>
    </source>
</evidence>
<organism evidence="1 2">
    <name type="scientific">Parasponia andersonii</name>
    <name type="common">Sponia andersonii</name>
    <dbReference type="NCBI Taxonomy" id="3476"/>
    <lineage>
        <taxon>Eukaryota</taxon>
        <taxon>Viridiplantae</taxon>
        <taxon>Streptophyta</taxon>
        <taxon>Embryophyta</taxon>
        <taxon>Tracheophyta</taxon>
        <taxon>Spermatophyta</taxon>
        <taxon>Magnoliopsida</taxon>
        <taxon>eudicotyledons</taxon>
        <taxon>Gunneridae</taxon>
        <taxon>Pentapetalae</taxon>
        <taxon>rosids</taxon>
        <taxon>fabids</taxon>
        <taxon>Rosales</taxon>
        <taxon>Cannabaceae</taxon>
        <taxon>Parasponia</taxon>
    </lineage>
</organism>
<accession>A0A2P5AJL2</accession>
<dbReference type="EMBL" id="JXTB01000557">
    <property type="protein sequence ID" value="PON36694.1"/>
    <property type="molecule type" value="Genomic_DNA"/>
</dbReference>
<name>A0A2P5AJL2_PARAD</name>
<evidence type="ECO:0000313" key="1">
    <source>
        <dbReference type="EMBL" id="PON36694.1"/>
    </source>
</evidence>